<feature type="compositionally biased region" description="Gly residues" evidence="1">
    <location>
        <begin position="53"/>
        <end position="68"/>
    </location>
</feature>
<feature type="signal peptide" evidence="2">
    <location>
        <begin position="1"/>
        <end position="33"/>
    </location>
</feature>
<keyword evidence="4" id="KW-1185">Reference proteome</keyword>
<dbReference type="RefSeq" id="WP_345405926.1">
    <property type="nucleotide sequence ID" value="NZ_BAABHG010000019.1"/>
</dbReference>
<proteinExistence type="predicted"/>
<feature type="chain" id="PRO_5045576406" description="META domain-containing protein" evidence="2">
    <location>
        <begin position="34"/>
        <end position="287"/>
    </location>
</feature>
<sequence length="287" mass="28952">MEFTAKKTIKTAIVGGAFAATALLSACSGNTVAGTGAPTPNAAEAAAVEQVPEGGGQGAATGGSGAAAGGATSNGDVNCSSHGGQVGAPGRPKMDLIAVAATDGTKPGCTEAFTVITEYYQKLPQAEGPGERVLDVGGRWTCARQESSAGGGQGAVVCGVPNSSLQLETRPSTGTGKPSAQPVRKFPNTTRRVRFTGYDAGVQMVRFQLAGQNGPTYRLPLRNGGEVFGAATLCPGDSVALDEQGLGTQPCSQEQLLQQLKNGSQVSAQITVNGADEITTVKEIYHP</sequence>
<feature type="region of interest" description="Disordered" evidence="1">
    <location>
        <begin position="51"/>
        <end position="90"/>
    </location>
</feature>
<evidence type="ECO:0000256" key="2">
    <source>
        <dbReference type="SAM" id="SignalP"/>
    </source>
</evidence>
<name>A0ABW5GDD8_9PSEU</name>
<evidence type="ECO:0000256" key="1">
    <source>
        <dbReference type="SAM" id="MobiDB-lite"/>
    </source>
</evidence>
<dbReference type="EMBL" id="JBHUKU010000005">
    <property type="protein sequence ID" value="MFD2459191.1"/>
    <property type="molecule type" value="Genomic_DNA"/>
</dbReference>
<reference evidence="4" key="1">
    <citation type="journal article" date="2019" name="Int. J. Syst. Evol. Microbiol.">
        <title>The Global Catalogue of Microorganisms (GCM) 10K type strain sequencing project: providing services to taxonomists for standard genome sequencing and annotation.</title>
        <authorList>
            <consortium name="The Broad Institute Genomics Platform"/>
            <consortium name="The Broad Institute Genome Sequencing Center for Infectious Disease"/>
            <person name="Wu L."/>
            <person name="Ma J."/>
        </authorList>
    </citation>
    <scope>NUCLEOTIDE SEQUENCE [LARGE SCALE GENOMIC DNA]</scope>
    <source>
        <strain evidence="4">CGMCC 4.7643</strain>
    </source>
</reference>
<organism evidence="3 4">
    <name type="scientific">Amycolatopsis samaneae</name>
    <dbReference type="NCBI Taxonomy" id="664691"/>
    <lineage>
        <taxon>Bacteria</taxon>
        <taxon>Bacillati</taxon>
        <taxon>Actinomycetota</taxon>
        <taxon>Actinomycetes</taxon>
        <taxon>Pseudonocardiales</taxon>
        <taxon>Pseudonocardiaceae</taxon>
        <taxon>Amycolatopsis</taxon>
    </lineage>
</organism>
<evidence type="ECO:0000313" key="3">
    <source>
        <dbReference type="EMBL" id="MFD2459191.1"/>
    </source>
</evidence>
<dbReference type="PROSITE" id="PS51257">
    <property type="entry name" value="PROKAR_LIPOPROTEIN"/>
    <property type="match status" value="1"/>
</dbReference>
<accession>A0ABW5GDD8</accession>
<evidence type="ECO:0008006" key="5">
    <source>
        <dbReference type="Google" id="ProtNLM"/>
    </source>
</evidence>
<protein>
    <recommendedName>
        <fullName evidence="5">META domain-containing protein</fullName>
    </recommendedName>
</protein>
<comment type="caution">
    <text evidence="3">The sequence shown here is derived from an EMBL/GenBank/DDBJ whole genome shotgun (WGS) entry which is preliminary data.</text>
</comment>
<keyword evidence="2" id="KW-0732">Signal</keyword>
<dbReference type="Proteomes" id="UP001597419">
    <property type="component" value="Unassembled WGS sequence"/>
</dbReference>
<evidence type="ECO:0000313" key="4">
    <source>
        <dbReference type="Proteomes" id="UP001597419"/>
    </source>
</evidence>
<gene>
    <name evidence="3" type="ORF">ACFSYJ_11305</name>
</gene>